<proteinExistence type="predicted"/>
<evidence type="ECO:0000313" key="3">
    <source>
        <dbReference type="EMBL" id="CAE4606082.1"/>
    </source>
</evidence>
<feature type="transmembrane region" description="Helical" evidence="2">
    <location>
        <begin position="85"/>
        <end position="105"/>
    </location>
</feature>
<keyword evidence="2" id="KW-0472">Membrane</keyword>
<keyword evidence="2" id="KW-0812">Transmembrane</keyword>
<reference evidence="3" key="1">
    <citation type="submission" date="2021-01" db="EMBL/GenBank/DDBJ databases">
        <authorList>
            <person name="Corre E."/>
            <person name="Pelletier E."/>
            <person name="Niang G."/>
            <person name="Scheremetjew M."/>
            <person name="Finn R."/>
            <person name="Kale V."/>
            <person name="Holt S."/>
            <person name="Cochrane G."/>
            <person name="Meng A."/>
            <person name="Brown T."/>
            <person name="Cohen L."/>
        </authorList>
    </citation>
    <scope>NUCLEOTIDE SEQUENCE</scope>
    <source>
        <strain evidence="3">GSO104</strain>
    </source>
</reference>
<organism evidence="3">
    <name type="scientific">Ditylum brightwellii</name>
    <dbReference type="NCBI Taxonomy" id="49249"/>
    <lineage>
        <taxon>Eukaryota</taxon>
        <taxon>Sar</taxon>
        <taxon>Stramenopiles</taxon>
        <taxon>Ochrophyta</taxon>
        <taxon>Bacillariophyta</taxon>
        <taxon>Mediophyceae</taxon>
        <taxon>Lithodesmiophycidae</taxon>
        <taxon>Lithodesmiales</taxon>
        <taxon>Lithodesmiaceae</taxon>
        <taxon>Ditylum</taxon>
    </lineage>
</organism>
<feature type="region of interest" description="Disordered" evidence="1">
    <location>
        <begin position="1"/>
        <end position="30"/>
    </location>
</feature>
<sequence>MTLKINSPARKTTQTSPTPGKEETATQEEAKGHLPFEARRLAGLATAGNQLSTEEGILAWTSLDPYYANNRKALRLRVLSTKCCFVLVVFLPFIILFSPNIVWAMKKEIRTMKGQYWILTKRDLRIVNTEQDWMCKTIPLEQITSIQVVKGEIRIKTLESSRLGFGLGDGIEFLPQRGYALENANDFVKQVLEQQTKVKKALKEALDSIASNI</sequence>
<dbReference type="EMBL" id="HBNS01017930">
    <property type="protein sequence ID" value="CAE4606082.1"/>
    <property type="molecule type" value="Transcribed_RNA"/>
</dbReference>
<keyword evidence="2" id="KW-1133">Transmembrane helix</keyword>
<protein>
    <submittedName>
        <fullName evidence="3">Uncharacterized protein</fullName>
    </submittedName>
</protein>
<feature type="compositionally biased region" description="Polar residues" evidence="1">
    <location>
        <begin position="9"/>
        <end position="18"/>
    </location>
</feature>
<name>A0A7S4VEB1_9STRA</name>
<accession>A0A7S4VEB1</accession>
<dbReference type="AlphaFoldDB" id="A0A7S4VEB1"/>
<gene>
    <name evidence="3" type="ORF">DBRI00130_LOCUS14330</name>
</gene>
<evidence type="ECO:0000256" key="2">
    <source>
        <dbReference type="SAM" id="Phobius"/>
    </source>
</evidence>
<evidence type="ECO:0000256" key="1">
    <source>
        <dbReference type="SAM" id="MobiDB-lite"/>
    </source>
</evidence>
<feature type="compositionally biased region" description="Basic and acidic residues" evidence="1">
    <location>
        <begin position="20"/>
        <end position="30"/>
    </location>
</feature>